<comment type="caution">
    <text evidence="3">The sequence shown here is derived from an EMBL/GenBank/DDBJ whole genome shotgun (WGS) entry which is preliminary data.</text>
</comment>
<proteinExistence type="predicted"/>
<dbReference type="GeneID" id="94432415"/>
<sequence length="311" mass="33205">MQNMHPCLQALSSSLDELSFWGLVGYLAAMDVVFEFTRVVISAVSKRCASAILEVARQNPRYSGRLVEMGQATNRAYVHLKYFSGRVLSVPASPHHYKANHPSPGVQVHCSAGQSSVTASSAAQGTPAGDGVRLSQAISQSRAPAASACLAGQGPSSRSHVGSLPAGGNGPSMTPAPWNPAAARITLSVKPLDDDKALEVGAEALSDALVMLVMLCLVAVGLYIRRFYASRSEMKVRQREMELRHQHEETQRQLQLVITFLRQHFPDFTLKEVTPPCDGDQPLGPVGSRSANQQSVPGAHGESTGLAAPEK</sequence>
<reference evidence="3 4" key="1">
    <citation type="journal article" date="2017" name="Int. J. Parasitol.">
        <title>The genome of the protozoan parasite Cystoisospora suis and a reverse vaccinology approach to identify vaccine candidates.</title>
        <authorList>
            <person name="Palmieri N."/>
            <person name="Shrestha A."/>
            <person name="Ruttkowski B."/>
            <person name="Beck T."/>
            <person name="Vogl C."/>
            <person name="Tomley F."/>
            <person name="Blake D.P."/>
            <person name="Joachim A."/>
        </authorList>
    </citation>
    <scope>NUCLEOTIDE SEQUENCE [LARGE SCALE GENOMIC DNA]</scope>
    <source>
        <strain evidence="3 4">Wien I</strain>
    </source>
</reference>
<keyword evidence="2 3" id="KW-0812">Transmembrane</keyword>
<organism evidence="3 4">
    <name type="scientific">Cystoisospora suis</name>
    <dbReference type="NCBI Taxonomy" id="483139"/>
    <lineage>
        <taxon>Eukaryota</taxon>
        <taxon>Sar</taxon>
        <taxon>Alveolata</taxon>
        <taxon>Apicomplexa</taxon>
        <taxon>Conoidasida</taxon>
        <taxon>Coccidia</taxon>
        <taxon>Eucoccidiorida</taxon>
        <taxon>Eimeriorina</taxon>
        <taxon>Sarcocystidae</taxon>
        <taxon>Cystoisospora</taxon>
    </lineage>
</organism>
<evidence type="ECO:0000313" key="4">
    <source>
        <dbReference type="Proteomes" id="UP000221165"/>
    </source>
</evidence>
<evidence type="ECO:0000256" key="2">
    <source>
        <dbReference type="SAM" id="Phobius"/>
    </source>
</evidence>
<dbReference type="OrthoDB" id="332642at2759"/>
<feature type="region of interest" description="Disordered" evidence="1">
    <location>
        <begin position="273"/>
        <end position="311"/>
    </location>
</feature>
<dbReference type="EMBL" id="MIGC01005279">
    <property type="protein sequence ID" value="PHJ17090.1"/>
    <property type="molecule type" value="Genomic_DNA"/>
</dbReference>
<name>A0A2C6K5I6_9APIC</name>
<feature type="transmembrane region" description="Helical" evidence="2">
    <location>
        <begin position="208"/>
        <end position="228"/>
    </location>
</feature>
<dbReference type="InterPro" id="IPR010754">
    <property type="entry name" value="OPA3-like"/>
</dbReference>
<dbReference type="VEuPathDB" id="ToxoDB:CSUI_009085"/>
<keyword evidence="2" id="KW-1133">Transmembrane helix</keyword>
<accession>A0A2C6K5I6</accession>
<evidence type="ECO:0000256" key="1">
    <source>
        <dbReference type="SAM" id="MobiDB-lite"/>
    </source>
</evidence>
<evidence type="ECO:0000313" key="3">
    <source>
        <dbReference type="EMBL" id="PHJ17090.1"/>
    </source>
</evidence>
<feature type="region of interest" description="Disordered" evidence="1">
    <location>
        <begin position="148"/>
        <end position="177"/>
    </location>
</feature>
<dbReference type="AlphaFoldDB" id="A0A2C6K5I6"/>
<dbReference type="RefSeq" id="XP_067918815.1">
    <property type="nucleotide sequence ID" value="XM_068069204.1"/>
</dbReference>
<keyword evidence="2" id="KW-0472">Membrane</keyword>
<dbReference type="Proteomes" id="UP000221165">
    <property type="component" value="Unassembled WGS sequence"/>
</dbReference>
<protein>
    <submittedName>
        <fullName evidence="3">Transmembrane protein</fullName>
    </submittedName>
</protein>
<gene>
    <name evidence="3" type="ORF">CSUI_009085</name>
</gene>
<dbReference type="Pfam" id="PF07047">
    <property type="entry name" value="OPA3"/>
    <property type="match status" value="1"/>
</dbReference>
<keyword evidence="4" id="KW-1185">Reference proteome</keyword>